<keyword evidence="3" id="KW-1185">Reference proteome</keyword>
<name>A0A4C1W9J7_EUMVA</name>
<dbReference type="EMBL" id="BGZK01000508">
    <property type="protein sequence ID" value="GBP47703.1"/>
    <property type="molecule type" value="Genomic_DNA"/>
</dbReference>
<evidence type="ECO:0000313" key="2">
    <source>
        <dbReference type="EMBL" id="GBP47703.1"/>
    </source>
</evidence>
<evidence type="ECO:0000256" key="1">
    <source>
        <dbReference type="SAM" id="SignalP"/>
    </source>
</evidence>
<accession>A0A4C1W9J7</accession>
<dbReference type="Proteomes" id="UP000299102">
    <property type="component" value="Unassembled WGS sequence"/>
</dbReference>
<evidence type="ECO:0000313" key="3">
    <source>
        <dbReference type="Proteomes" id="UP000299102"/>
    </source>
</evidence>
<evidence type="ECO:0008006" key="4">
    <source>
        <dbReference type="Google" id="ProtNLM"/>
    </source>
</evidence>
<protein>
    <recommendedName>
        <fullName evidence="4">Secreted protein</fullName>
    </recommendedName>
</protein>
<comment type="caution">
    <text evidence="2">The sequence shown here is derived from an EMBL/GenBank/DDBJ whole genome shotgun (WGS) entry which is preliminary data.</text>
</comment>
<feature type="chain" id="PRO_5020025799" description="Secreted protein" evidence="1">
    <location>
        <begin position="24"/>
        <end position="88"/>
    </location>
</feature>
<proteinExistence type="predicted"/>
<dbReference type="AlphaFoldDB" id="A0A4C1W9J7"/>
<gene>
    <name evidence="2" type="ORF">EVAR_14233_1</name>
</gene>
<keyword evidence="1" id="KW-0732">Signal</keyword>
<feature type="signal peptide" evidence="1">
    <location>
        <begin position="1"/>
        <end position="23"/>
    </location>
</feature>
<reference evidence="2 3" key="1">
    <citation type="journal article" date="2019" name="Commun. Biol.">
        <title>The bagworm genome reveals a unique fibroin gene that provides high tensile strength.</title>
        <authorList>
            <person name="Kono N."/>
            <person name="Nakamura H."/>
            <person name="Ohtoshi R."/>
            <person name="Tomita M."/>
            <person name="Numata K."/>
            <person name="Arakawa K."/>
        </authorList>
    </citation>
    <scope>NUCLEOTIDE SEQUENCE [LARGE SCALE GENOMIC DNA]</scope>
</reference>
<sequence length="88" mass="9393">MLISTSLPFFTLRIALCSATISAWKTVQKGSSWSVEYQVSAPSHHSVRAAPAFYSACVGIDLRPDYCETVHCLGVKVLDALISGTCAG</sequence>
<organism evidence="2 3">
    <name type="scientific">Eumeta variegata</name>
    <name type="common">Bagworm moth</name>
    <name type="synonym">Eumeta japonica</name>
    <dbReference type="NCBI Taxonomy" id="151549"/>
    <lineage>
        <taxon>Eukaryota</taxon>
        <taxon>Metazoa</taxon>
        <taxon>Ecdysozoa</taxon>
        <taxon>Arthropoda</taxon>
        <taxon>Hexapoda</taxon>
        <taxon>Insecta</taxon>
        <taxon>Pterygota</taxon>
        <taxon>Neoptera</taxon>
        <taxon>Endopterygota</taxon>
        <taxon>Lepidoptera</taxon>
        <taxon>Glossata</taxon>
        <taxon>Ditrysia</taxon>
        <taxon>Tineoidea</taxon>
        <taxon>Psychidae</taxon>
        <taxon>Oiketicinae</taxon>
        <taxon>Eumeta</taxon>
    </lineage>
</organism>